<name>C7XTF9_9LACO</name>
<gene>
    <name evidence="18" type="ORF">HMPREF0501_00044</name>
</gene>
<dbReference type="Proteomes" id="UP000003987">
    <property type="component" value="Unassembled WGS sequence"/>
</dbReference>
<sequence>MRTTMQKVLRKIKQLDPWIAFPYLGLCIIGIIMVYSASAGIEMQNGGSPTGYLIRQAIFVVMGITIAMVVAMMRLAILRHPRLLMIFFAVLLVMLLYVKIFGAAVNGAQGWINLGFFSIQPAEIAKLFLIMYLANQFAHYNEQVGVYNIWSTRYPLIITALLLILILIQPDFGGFAINSAIVIVMFLGSEINWRKGVQLLLAFLAAIVIGLPLFARFIVNHFHGYQVNRFVAYINPFGNNSGVGNQLVNSYYAISNGGLTGVGLGNSIQKMGYLPEPNTDFILAIISEEMGWLMVAVILILMMIIVCRTIQLGVRVNSLYQALLCYGVATFIAVETFFNVGGVSGLLPITGVTLPFISYGGSSMLVLSAAIGLVLNVSRLYRQHK</sequence>
<dbReference type="GO" id="GO:0008955">
    <property type="term" value="F:peptidoglycan glycosyltransferase activity"/>
    <property type="evidence" value="ECO:0007669"/>
    <property type="project" value="UniProtKB-EC"/>
</dbReference>
<feature type="transmembrane region" description="Helical" evidence="17">
    <location>
        <begin position="83"/>
        <end position="105"/>
    </location>
</feature>
<feature type="transmembrane region" description="Helical" evidence="17">
    <location>
        <begin position="319"/>
        <end position="340"/>
    </location>
</feature>
<evidence type="ECO:0000313" key="19">
    <source>
        <dbReference type="Proteomes" id="UP000003987"/>
    </source>
</evidence>
<keyword evidence="7 17" id="KW-1133">Transmembrane helix</keyword>
<comment type="subcellular location">
    <subcellularLocation>
        <location evidence="1">Membrane</location>
        <topology evidence="1">Multi-pass membrane protein</topology>
    </subcellularLocation>
</comment>
<evidence type="ECO:0000256" key="1">
    <source>
        <dbReference type="ARBA" id="ARBA00004141"/>
    </source>
</evidence>
<dbReference type="HOGENOM" id="CLU_029243_1_2_9"/>
<evidence type="ECO:0000256" key="2">
    <source>
        <dbReference type="ARBA" id="ARBA00022676"/>
    </source>
</evidence>
<feature type="transmembrane region" description="Helical" evidence="17">
    <location>
        <begin position="174"/>
        <end position="193"/>
    </location>
</feature>
<comment type="catalytic activity">
    <reaction evidence="15">
        <text>[GlcNAc-(1-&gt;4)-Mur2Ac(oyl-L-Ala-gamma-D-Glu-L-Lys-D-Ala-D-Ala)](n)-di-trans,octa-cis-undecaprenyl diphosphate + beta-D-GlcNAc-(1-&gt;4)-Mur2Ac(oyl-L-Ala-gamma-D-Glu-L-Lys-D-Ala-D-Ala)-di-trans,octa-cis-undecaprenyl diphosphate = [GlcNAc-(1-&gt;4)-Mur2Ac(oyl-L-Ala-gamma-D-Glu-L-Lys-D-Ala-D-Ala)](n+1)-di-trans,octa-cis-undecaprenyl diphosphate + di-trans,octa-cis-undecaprenyl diphosphate + H(+)</text>
        <dbReference type="Rhea" id="RHEA:23708"/>
        <dbReference type="Rhea" id="RHEA-COMP:9602"/>
        <dbReference type="Rhea" id="RHEA-COMP:9603"/>
        <dbReference type="ChEBI" id="CHEBI:15378"/>
        <dbReference type="ChEBI" id="CHEBI:58405"/>
        <dbReference type="ChEBI" id="CHEBI:60033"/>
        <dbReference type="ChEBI" id="CHEBI:78435"/>
        <dbReference type="EC" id="2.4.99.28"/>
    </reaction>
</comment>
<organism evidence="18 19">
    <name type="scientific">Limosilactobacillus coleohominis 101-4-CHN</name>
    <dbReference type="NCBI Taxonomy" id="575594"/>
    <lineage>
        <taxon>Bacteria</taxon>
        <taxon>Bacillati</taxon>
        <taxon>Bacillota</taxon>
        <taxon>Bacilli</taxon>
        <taxon>Lactobacillales</taxon>
        <taxon>Lactobacillaceae</taxon>
        <taxon>Limosilactobacillus</taxon>
    </lineage>
</organism>
<comment type="similarity">
    <text evidence="11">Belongs to the SEDS family. FtsW subfamily.</text>
</comment>
<dbReference type="GO" id="GO:0051301">
    <property type="term" value="P:cell division"/>
    <property type="evidence" value="ECO:0007669"/>
    <property type="project" value="InterPro"/>
</dbReference>
<protein>
    <recommendedName>
        <fullName evidence="12">Probable peptidoglycan glycosyltransferase FtsW</fullName>
        <ecNumber evidence="14">2.4.99.28</ecNumber>
    </recommendedName>
    <alternativeName>
        <fullName evidence="13">Cell division protein FtsW</fullName>
    </alternativeName>
    <alternativeName>
        <fullName evidence="10">Cell wall polymerase</fullName>
    </alternativeName>
    <alternativeName>
        <fullName evidence="9">Peptidoglycan polymerase</fullName>
    </alternativeName>
</protein>
<evidence type="ECO:0000256" key="12">
    <source>
        <dbReference type="ARBA" id="ARBA00041185"/>
    </source>
</evidence>
<dbReference type="GO" id="GO:0008360">
    <property type="term" value="P:regulation of cell shape"/>
    <property type="evidence" value="ECO:0007669"/>
    <property type="project" value="UniProtKB-KW"/>
</dbReference>
<evidence type="ECO:0000256" key="13">
    <source>
        <dbReference type="ARBA" id="ARBA00041418"/>
    </source>
</evidence>
<proteinExistence type="inferred from homology"/>
<evidence type="ECO:0000256" key="10">
    <source>
        <dbReference type="ARBA" id="ARBA00033270"/>
    </source>
</evidence>
<keyword evidence="3" id="KW-0808">Transferase</keyword>
<dbReference type="PANTHER" id="PTHR30474:SF2">
    <property type="entry name" value="PEPTIDOGLYCAN GLYCOSYLTRANSFERASE FTSW-RELATED"/>
    <property type="match status" value="1"/>
</dbReference>
<evidence type="ECO:0000256" key="11">
    <source>
        <dbReference type="ARBA" id="ARBA00038053"/>
    </source>
</evidence>
<evidence type="ECO:0000256" key="17">
    <source>
        <dbReference type="SAM" id="Phobius"/>
    </source>
</evidence>
<feature type="transmembrane region" description="Helical" evidence="17">
    <location>
        <begin position="53"/>
        <end position="71"/>
    </location>
</feature>
<feature type="transmembrane region" description="Helical" evidence="17">
    <location>
        <begin position="352"/>
        <end position="375"/>
    </location>
</feature>
<evidence type="ECO:0000256" key="6">
    <source>
        <dbReference type="ARBA" id="ARBA00022984"/>
    </source>
</evidence>
<dbReference type="GO" id="GO:0032153">
    <property type="term" value="C:cell division site"/>
    <property type="evidence" value="ECO:0007669"/>
    <property type="project" value="TreeGrafter"/>
</dbReference>
<accession>C7XTF9</accession>
<dbReference type="eggNOG" id="COG0772">
    <property type="taxonomic scope" value="Bacteria"/>
</dbReference>
<keyword evidence="6" id="KW-0573">Peptidoglycan synthesis</keyword>
<feature type="transmembrane region" description="Helical" evidence="17">
    <location>
        <begin position="111"/>
        <end position="134"/>
    </location>
</feature>
<dbReference type="EC" id="2.4.99.28" evidence="14"/>
<evidence type="ECO:0000256" key="7">
    <source>
        <dbReference type="ARBA" id="ARBA00022989"/>
    </source>
</evidence>
<feature type="transmembrane region" description="Helical" evidence="17">
    <location>
        <begin position="200"/>
        <end position="219"/>
    </location>
</feature>
<evidence type="ECO:0000256" key="3">
    <source>
        <dbReference type="ARBA" id="ARBA00022679"/>
    </source>
</evidence>
<dbReference type="AlphaFoldDB" id="C7XTF9"/>
<evidence type="ECO:0000256" key="16">
    <source>
        <dbReference type="ARBA" id="ARBA00049966"/>
    </source>
</evidence>
<keyword evidence="2" id="KW-0328">Glycosyltransferase</keyword>
<dbReference type="GO" id="GO:0015648">
    <property type="term" value="F:lipid-linked peptidoglycan transporter activity"/>
    <property type="evidence" value="ECO:0007669"/>
    <property type="project" value="TreeGrafter"/>
</dbReference>
<dbReference type="Pfam" id="PF01098">
    <property type="entry name" value="FTSW_RODA_SPOVE"/>
    <property type="match status" value="1"/>
</dbReference>
<evidence type="ECO:0000256" key="4">
    <source>
        <dbReference type="ARBA" id="ARBA00022692"/>
    </source>
</evidence>
<reference evidence="18 19" key="1">
    <citation type="submission" date="2009-06" db="EMBL/GenBank/DDBJ databases">
        <title>The Genome Sequence of Lactobacillus coleohominis strain 101-4-CHN.</title>
        <authorList>
            <consortium name="The Broad Institute Genome Sequencing Platform"/>
            <person name="Ward D."/>
            <person name="Young S.K."/>
            <person name="Zeng Q."/>
            <person name="Koehrsen M."/>
            <person name="Alvarado L."/>
            <person name="Berlin A."/>
            <person name="Borenstein D."/>
            <person name="Chen Z."/>
            <person name="Engels R."/>
            <person name="Freedman E."/>
            <person name="Gellesch M."/>
            <person name="Goldberg J."/>
            <person name="Griggs A."/>
            <person name="Gujja S."/>
            <person name="Heiman D."/>
            <person name="Hepburn T."/>
            <person name="Howarth C."/>
            <person name="Jen D."/>
            <person name="Larson L."/>
            <person name="Lewis B."/>
            <person name="Mehta T."/>
            <person name="Park D."/>
            <person name="Pearson M."/>
            <person name="Roberts A."/>
            <person name="Saif S."/>
            <person name="Shea T."/>
            <person name="Shenoy N."/>
            <person name="Sisk P."/>
            <person name="Stolte C."/>
            <person name="Sykes S."/>
            <person name="Walk T."/>
            <person name="White J."/>
            <person name="Yandava C."/>
            <person name="Liu Y."/>
            <person name="Xu Q."/>
            <person name="Lander E."/>
            <person name="Nusbaum C."/>
            <person name="Galagan J."/>
            <person name="Birren B."/>
        </authorList>
    </citation>
    <scope>NUCLEOTIDE SEQUENCE [LARGE SCALE GENOMIC DNA]</scope>
    <source>
        <strain evidence="18 19">101-4-CHN</strain>
    </source>
</reference>
<dbReference type="STRING" id="575594.HMPREF0501_00044"/>
<dbReference type="InterPro" id="IPR001182">
    <property type="entry name" value="FtsW/RodA"/>
</dbReference>
<keyword evidence="4 17" id="KW-0812">Transmembrane</keyword>
<comment type="function">
    <text evidence="16">Peptidoglycan polymerase that is essential for cell division.</text>
</comment>
<evidence type="ECO:0000256" key="8">
    <source>
        <dbReference type="ARBA" id="ARBA00023136"/>
    </source>
</evidence>
<feature type="transmembrane region" description="Helical" evidence="17">
    <location>
        <begin position="21"/>
        <end position="41"/>
    </location>
</feature>
<keyword evidence="19" id="KW-1185">Reference proteome</keyword>
<feature type="transmembrane region" description="Helical" evidence="17">
    <location>
        <begin position="281"/>
        <end position="307"/>
    </location>
</feature>
<evidence type="ECO:0000256" key="15">
    <source>
        <dbReference type="ARBA" id="ARBA00049902"/>
    </source>
</evidence>
<keyword evidence="5" id="KW-0133">Cell shape</keyword>
<evidence type="ECO:0000313" key="18">
    <source>
        <dbReference type="EMBL" id="EEU30639.1"/>
    </source>
</evidence>
<dbReference type="GO" id="GO:0005886">
    <property type="term" value="C:plasma membrane"/>
    <property type="evidence" value="ECO:0007669"/>
    <property type="project" value="TreeGrafter"/>
</dbReference>
<dbReference type="GO" id="GO:0009252">
    <property type="term" value="P:peptidoglycan biosynthetic process"/>
    <property type="evidence" value="ECO:0007669"/>
    <property type="project" value="UniProtKB-KW"/>
</dbReference>
<dbReference type="EMBL" id="GG698802">
    <property type="protein sequence ID" value="EEU30639.1"/>
    <property type="molecule type" value="Genomic_DNA"/>
</dbReference>
<keyword evidence="8 17" id="KW-0472">Membrane</keyword>
<evidence type="ECO:0000256" key="14">
    <source>
        <dbReference type="ARBA" id="ARBA00044770"/>
    </source>
</evidence>
<dbReference type="PROSITE" id="PS00428">
    <property type="entry name" value="FTSW_RODA_SPOVE"/>
    <property type="match status" value="1"/>
</dbReference>
<dbReference type="PANTHER" id="PTHR30474">
    <property type="entry name" value="CELL CYCLE PROTEIN"/>
    <property type="match status" value="1"/>
</dbReference>
<evidence type="ECO:0000256" key="5">
    <source>
        <dbReference type="ARBA" id="ARBA00022960"/>
    </source>
</evidence>
<evidence type="ECO:0000256" key="9">
    <source>
        <dbReference type="ARBA" id="ARBA00032370"/>
    </source>
</evidence>
<feature type="transmembrane region" description="Helical" evidence="17">
    <location>
        <begin position="146"/>
        <end position="168"/>
    </location>
</feature>
<dbReference type="InterPro" id="IPR018365">
    <property type="entry name" value="Cell_cycle_FtsW-rel_CS"/>
</dbReference>